<dbReference type="SUPFAM" id="SSF75304">
    <property type="entry name" value="Amidase signature (AS) enzymes"/>
    <property type="match status" value="1"/>
</dbReference>
<protein>
    <recommendedName>
        <fullName evidence="2">Amidase domain-containing protein</fullName>
    </recommendedName>
</protein>
<dbReference type="OrthoDB" id="566138at2759"/>
<dbReference type="EMBL" id="KQ030591">
    <property type="protein sequence ID" value="KJZ71042.1"/>
    <property type="molecule type" value="Genomic_DNA"/>
</dbReference>
<feature type="chain" id="PRO_5002526649" description="Amidase domain-containing protein" evidence="1">
    <location>
        <begin position="27"/>
        <end position="600"/>
    </location>
</feature>
<dbReference type="Proteomes" id="UP000054481">
    <property type="component" value="Unassembled WGS sequence"/>
</dbReference>
<evidence type="ECO:0000313" key="4">
    <source>
        <dbReference type="Proteomes" id="UP000054481"/>
    </source>
</evidence>
<dbReference type="PANTHER" id="PTHR42678">
    <property type="entry name" value="AMIDASE"/>
    <property type="match status" value="1"/>
</dbReference>
<dbReference type="Pfam" id="PF01425">
    <property type="entry name" value="Amidase"/>
    <property type="match status" value="1"/>
</dbReference>
<feature type="domain" description="Amidase" evidence="2">
    <location>
        <begin position="116"/>
        <end position="357"/>
    </location>
</feature>
<dbReference type="InterPro" id="IPR036928">
    <property type="entry name" value="AS_sf"/>
</dbReference>
<dbReference type="InterPro" id="IPR023631">
    <property type="entry name" value="Amidase_dom"/>
</dbReference>
<sequence length="600" mass="64926">MSDTLPIMIGLQLSVLALAALGFAEASNYGGLYQIAPPMKPLLENAGTPQLFPMPECGGIQLEEATIEEMQRAMESGRLTSVQLVSCYRARTLQTQPYLASLMQENVDVFAIAQASDDYRAKYREAKNREMLKKPGPLHGIPFTVKDNMATNDNMETTAGSLALLGSRPSRDATVVQRLRDAGAVLFGKAAMSEWADMRSSDYSEGYSARSGQCRSAYNLQVNPGGSSSGSAVAVAANAIAFSLGTETDGSVINPAMRNSIVGFKPTVGLTSRAGVVPESEHQDSVGTFGRTVKDAVLVLDAIHGSDPADNYTTAKNRRVPVGGYTQFISTKHALKGKKFGVPINSLWNFTDSETRAHLTLLCTEIKMVGGACEATEVKGWNKLVSAKDWDWDYDPEGGNRTGGKRSPLTYIKVDFYNNLQKYLRGVTNTMIRSVEDVIEFNKANGAEGGNPGIHPAFASGQDNFEASVATKGTMGSDYYSALGRQDEARRAIDSALRKGDKNGEFEALIVPLEPGQSYELAAQAGYPMVTVPLGVHERSGMGIGAGLMQTAWGEEKLVRWASAIEHLLRTSQSEHFNKRPLPMWHGYLQAKIPVPFKDP</sequence>
<proteinExistence type="predicted"/>
<organism evidence="3 4">
    <name type="scientific">Hirsutella minnesotensis 3608</name>
    <dbReference type="NCBI Taxonomy" id="1043627"/>
    <lineage>
        <taxon>Eukaryota</taxon>
        <taxon>Fungi</taxon>
        <taxon>Dikarya</taxon>
        <taxon>Ascomycota</taxon>
        <taxon>Pezizomycotina</taxon>
        <taxon>Sordariomycetes</taxon>
        <taxon>Hypocreomycetidae</taxon>
        <taxon>Hypocreales</taxon>
        <taxon>Ophiocordycipitaceae</taxon>
        <taxon>Hirsutella</taxon>
    </lineage>
</organism>
<keyword evidence="4" id="KW-1185">Reference proteome</keyword>
<gene>
    <name evidence="3" type="ORF">HIM_09569</name>
</gene>
<dbReference type="Gene3D" id="3.90.1300.10">
    <property type="entry name" value="Amidase signature (AS) domain"/>
    <property type="match status" value="1"/>
</dbReference>
<keyword evidence="1" id="KW-0732">Signal</keyword>
<accession>A0A0F7ZXN7</accession>
<evidence type="ECO:0000256" key="1">
    <source>
        <dbReference type="SAM" id="SignalP"/>
    </source>
</evidence>
<feature type="signal peptide" evidence="1">
    <location>
        <begin position="1"/>
        <end position="26"/>
    </location>
</feature>
<evidence type="ECO:0000259" key="2">
    <source>
        <dbReference type="Pfam" id="PF01425"/>
    </source>
</evidence>
<reference evidence="3 4" key="1">
    <citation type="journal article" date="2014" name="Genome Biol. Evol.">
        <title>Comparative genomics and transcriptomics analyses reveal divergent lifestyle features of nematode endoparasitic fungus Hirsutella minnesotensis.</title>
        <authorList>
            <person name="Lai Y."/>
            <person name="Liu K."/>
            <person name="Zhang X."/>
            <person name="Zhang X."/>
            <person name="Li K."/>
            <person name="Wang N."/>
            <person name="Shu C."/>
            <person name="Wu Y."/>
            <person name="Wang C."/>
            <person name="Bushley K.E."/>
            <person name="Xiang M."/>
            <person name="Liu X."/>
        </authorList>
    </citation>
    <scope>NUCLEOTIDE SEQUENCE [LARGE SCALE GENOMIC DNA]</scope>
    <source>
        <strain evidence="3 4">3608</strain>
    </source>
</reference>
<name>A0A0F7ZXN7_9HYPO</name>
<dbReference type="PANTHER" id="PTHR42678:SF37">
    <property type="entry name" value="AMIDASE C869.01-RELATED"/>
    <property type="match status" value="1"/>
</dbReference>
<evidence type="ECO:0000313" key="3">
    <source>
        <dbReference type="EMBL" id="KJZ71042.1"/>
    </source>
</evidence>
<dbReference type="AlphaFoldDB" id="A0A0F7ZXN7"/>